<comment type="similarity">
    <text evidence="3 13">Belongs to the peptidase M3 family.</text>
</comment>
<feature type="domain" description="Peptidase M3A/M3B catalytic" evidence="14">
    <location>
        <begin position="276"/>
        <end position="730"/>
    </location>
</feature>
<dbReference type="AlphaFoldDB" id="A0A642V868"/>
<dbReference type="SUPFAM" id="SSF55486">
    <property type="entry name" value="Metalloproteases ('zincins'), catalytic domain"/>
    <property type="match status" value="1"/>
</dbReference>
<dbReference type="InterPro" id="IPR033851">
    <property type="entry name" value="M3A_MIP"/>
</dbReference>
<dbReference type="EMBL" id="SWFS01000112">
    <property type="protein sequence ID" value="KAA8916310.1"/>
    <property type="molecule type" value="Genomic_DNA"/>
</dbReference>
<evidence type="ECO:0000256" key="4">
    <source>
        <dbReference type="ARBA" id="ARBA00012441"/>
    </source>
</evidence>
<gene>
    <name evidence="15" type="ORF">TRICI_001592</name>
</gene>
<comment type="cofactor">
    <cofactor evidence="13">
        <name>Zn(2+)</name>
        <dbReference type="ChEBI" id="CHEBI:29105"/>
    </cofactor>
    <text evidence="13">Binds 1 zinc ion.</text>
</comment>
<dbReference type="GO" id="GO:0004222">
    <property type="term" value="F:metalloendopeptidase activity"/>
    <property type="evidence" value="ECO:0007669"/>
    <property type="project" value="UniProtKB-EC"/>
</dbReference>
<protein>
    <recommendedName>
        <fullName evidence="5">Mitochondrial intermediate peptidase</fullName>
        <ecNumber evidence="4">3.4.24.59</ecNumber>
    </recommendedName>
</protein>
<keyword evidence="8 13" id="KW-0378">Hydrolase</keyword>
<dbReference type="CDD" id="cd06457">
    <property type="entry name" value="M3A_MIP"/>
    <property type="match status" value="1"/>
</dbReference>
<evidence type="ECO:0000256" key="13">
    <source>
        <dbReference type="RuleBase" id="RU003435"/>
    </source>
</evidence>
<dbReference type="GO" id="GO:0005759">
    <property type="term" value="C:mitochondrial matrix"/>
    <property type="evidence" value="ECO:0007669"/>
    <property type="project" value="UniProtKB-SubCell"/>
</dbReference>
<keyword evidence="12" id="KW-0496">Mitochondrion</keyword>
<keyword evidence="16" id="KW-1185">Reference proteome</keyword>
<dbReference type="PANTHER" id="PTHR11804">
    <property type="entry name" value="PROTEASE M3 THIMET OLIGOPEPTIDASE-RELATED"/>
    <property type="match status" value="1"/>
</dbReference>
<sequence>MITRLSTRSLRSVRRLGCTTRVLTGQLSRSQVGRLYSTHFQNEPDADLRKVFDSADFWNDFSAPNSKYTGLFDNPYLDSPQGITKFTEVSLLEAKTLASEIIGASTAEELRSTIRKLDRLSDILCKVIDMVSFVRMSHPSQAFLDAAQQSHEVMFEYMNVLNTSVEMYQKLERVLSDPEITCTFSEEELTVGKILLTDFKRSGANLDPESRSHFIEISNSVSIFGQQFITEARPVQDYISFPSKRVYGLDPQLARQLTRFGKVRIPTSGPLSSLAMRTIADEAVRKELWIAQRTATDKQEQVLTEFLTQRARLASIMGSNTFAEYELKDKMIKDPHNVNEFLLDLSNRTYDLAKGELQSLADLKKADVGGELQAWDRDYYSARYFQSKRSRVYAPDSLSSYFSLGIVMQGLSRLFSQIYGISFVPAETSNGEVWDKDVRRLDVISETEGKVGVMYCDLFEREGKSPNPAHFTVQCSREILPDEPNYFNDRSLLEVGGKRFQTPIIALICDFNQNADGNCLLSFSEVETLFHEMGHAIHSMLGRTSLHNVAGTRCATDFVELPSVLMERFASSPQVLGLYARHYKTGEPLPYNVLQSYLNTQAAFQHCETYNQIKLSMLDQALHSEAAHDQHFSPRNIYYQLEANKGLFPSHEGSQWHTYFGHLFNYGATYYCYLFDRAIADRIWKKLFESNPISREAGEKFKNEVLAWGGSRNAWKCVSGVLNEPELEKGDENAVLDIGRSIDT</sequence>
<dbReference type="Proteomes" id="UP000761534">
    <property type="component" value="Unassembled WGS sequence"/>
</dbReference>
<reference evidence="15" key="1">
    <citation type="journal article" date="2019" name="G3 (Bethesda)">
        <title>Genome Assemblies of Two Rare Opportunistic Yeast Pathogens: Diutina rugosa (syn. Candida rugosa) and Trichomonascus ciferrii (syn. Candida ciferrii).</title>
        <authorList>
            <person name="Mixao V."/>
            <person name="Saus E."/>
            <person name="Hansen A.P."/>
            <person name="Lass-Florl C."/>
            <person name="Gabaldon T."/>
        </authorList>
    </citation>
    <scope>NUCLEOTIDE SEQUENCE</scope>
    <source>
        <strain evidence="15">CBS 4856</strain>
    </source>
</reference>
<evidence type="ECO:0000256" key="2">
    <source>
        <dbReference type="ARBA" id="ARBA00004305"/>
    </source>
</evidence>
<dbReference type="GO" id="GO:0046872">
    <property type="term" value="F:metal ion binding"/>
    <property type="evidence" value="ECO:0007669"/>
    <property type="project" value="UniProtKB-UniRule"/>
</dbReference>
<dbReference type="PANTHER" id="PTHR11804:SF79">
    <property type="entry name" value="MITOCHONDRIAL INTERMEDIATE PEPTIDASE"/>
    <property type="match status" value="1"/>
</dbReference>
<evidence type="ECO:0000313" key="15">
    <source>
        <dbReference type="EMBL" id="KAA8916310.1"/>
    </source>
</evidence>
<keyword evidence="11 13" id="KW-0482">Metalloprotease</keyword>
<evidence type="ECO:0000313" key="16">
    <source>
        <dbReference type="Proteomes" id="UP000761534"/>
    </source>
</evidence>
<keyword evidence="7 13" id="KW-0479">Metal-binding</keyword>
<comment type="caution">
    <text evidence="15">The sequence shown here is derived from an EMBL/GenBank/DDBJ whole genome shotgun (WGS) entry which is preliminary data.</text>
</comment>
<evidence type="ECO:0000256" key="10">
    <source>
        <dbReference type="ARBA" id="ARBA00022946"/>
    </source>
</evidence>
<evidence type="ECO:0000256" key="7">
    <source>
        <dbReference type="ARBA" id="ARBA00022723"/>
    </source>
</evidence>
<dbReference type="OrthoDB" id="17530at2759"/>
<evidence type="ECO:0000256" key="1">
    <source>
        <dbReference type="ARBA" id="ARBA00000436"/>
    </source>
</evidence>
<accession>A0A642V868</accession>
<evidence type="ECO:0000256" key="8">
    <source>
        <dbReference type="ARBA" id="ARBA00022801"/>
    </source>
</evidence>
<dbReference type="InterPro" id="IPR024079">
    <property type="entry name" value="MetalloPept_cat_dom_sf"/>
</dbReference>
<evidence type="ECO:0000256" key="3">
    <source>
        <dbReference type="ARBA" id="ARBA00006040"/>
    </source>
</evidence>
<organism evidence="15 16">
    <name type="scientific">Trichomonascus ciferrii</name>
    <dbReference type="NCBI Taxonomy" id="44093"/>
    <lineage>
        <taxon>Eukaryota</taxon>
        <taxon>Fungi</taxon>
        <taxon>Dikarya</taxon>
        <taxon>Ascomycota</taxon>
        <taxon>Saccharomycotina</taxon>
        <taxon>Dipodascomycetes</taxon>
        <taxon>Dipodascales</taxon>
        <taxon>Trichomonascaceae</taxon>
        <taxon>Trichomonascus</taxon>
        <taxon>Trichomonascus ciferrii complex</taxon>
    </lineage>
</organism>
<evidence type="ECO:0000256" key="5">
    <source>
        <dbReference type="ARBA" id="ARBA00018046"/>
    </source>
</evidence>
<comment type="catalytic activity">
    <reaction evidence="1">
        <text>Release of an N-terminal octapeptide as second stage of processing of some proteins imported into the mitochondrion.</text>
        <dbReference type="EC" id="3.4.24.59"/>
    </reaction>
</comment>
<evidence type="ECO:0000256" key="11">
    <source>
        <dbReference type="ARBA" id="ARBA00023049"/>
    </source>
</evidence>
<dbReference type="Pfam" id="PF01432">
    <property type="entry name" value="Peptidase_M3"/>
    <property type="match status" value="1"/>
</dbReference>
<dbReference type="InterPro" id="IPR024077">
    <property type="entry name" value="Neurolysin/TOP_dom2"/>
</dbReference>
<name>A0A642V868_9ASCO</name>
<dbReference type="EC" id="3.4.24.59" evidence="4"/>
<keyword evidence="6 13" id="KW-0645">Protease</keyword>
<dbReference type="GO" id="GO:0006518">
    <property type="term" value="P:peptide metabolic process"/>
    <property type="evidence" value="ECO:0007669"/>
    <property type="project" value="TreeGrafter"/>
</dbReference>
<evidence type="ECO:0000256" key="6">
    <source>
        <dbReference type="ARBA" id="ARBA00022670"/>
    </source>
</evidence>
<evidence type="ECO:0000259" key="14">
    <source>
        <dbReference type="Pfam" id="PF01432"/>
    </source>
</evidence>
<evidence type="ECO:0000256" key="9">
    <source>
        <dbReference type="ARBA" id="ARBA00022833"/>
    </source>
</evidence>
<dbReference type="InterPro" id="IPR001567">
    <property type="entry name" value="Pept_M3A_M3B_dom"/>
</dbReference>
<dbReference type="VEuPathDB" id="FungiDB:TRICI_001592"/>
<evidence type="ECO:0000256" key="12">
    <source>
        <dbReference type="ARBA" id="ARBA00023128"/>
    </source>
</evidence>
<dbReference type="Gene3D" id="1.10.1370.10">
    <property type="entry name" value="Neurolysin, domain 3"/>
    <property type="match status" value="1"/>
</dbReference>
<dbReference type="InterPro" id="IPR045090">
    <property type="entry name" value="Pept_M3A_M3B"/>
</dbReference>
<keyword evidence="9 13" id="KW-0862">Zinc</keyword>
<proteinExistence type="inferred from homology"/>
<dbReference type="GO" id="GO:0006627">
    <property type="term" value="P:protein processing involved in protein targeting to mitochondrion"/>
    <property type="evidence" value="ECO:0007669"/>
    <property type="project" value="TreeGrafter"/>
</dbReference>
<keyword evidence="10" id="KW-0809">Transit peptide</keyword>
<comment type="subcellular location">
    <subcellularLocation>
        <location evidence="2">Mitochondrion matrix</location>
    </subcellularLocation>
</comment>
<dbReference type="Gene3D" id="3.40.390.10">
    <property type="entry name" value="Collagenase (Catalytic Domain)"/>
    <property type="match status" value="1"/>
</dbReference>